<organism evidence="3 4">
    <name type="scientific">Persicimonas caeni</name>
    <dbReference type="NCBI Taxonomy" id="2292766"/>
    <lineage>
        <taxon>Bacteria</taxon>
        <taxon>Deltaproteobacteria</taxon>
        <taxon>Bradymonadales</taxon>
        <taxon>Bradymonadaceae</taxon>
        <taxon>Persicimonas</taxon>
    </lineage>
</organism>
<proteinExistence type="predicted"/>
<dbReference type="InterPro" id="IPR023614">
    <property type="entry name" value="Porin_dom_sf"/>
</dbReference>
<feature type="signal peptide" evidence="2">
    <location>
        <begin position="1"/>
        <end position="24"/>
    </location>
</feature>
<evidence type="ECO:0000256" key="1">
    <source>
        <dbReference type="SAM" id="MobiDB-lite"/>
    </source>
</evidence>
<dbReference type="EMBL" id="CP041186">
    <property type="protein sequence ID" value="QDG51413.1"/>
    <property type="molecule type" value="Genomic_DNA"/>
</dbReference>
<reference evidence="3 4" key="1">
    <citation type="submission" date="2019-06" db="EMBL/GenBank/DDBJ databases">
        <title>Persicimonas caeni gen. nov., sp. nov., a predatory bacterium isolated from solar saltern.</title>
        <authorList>
            <person name="Wang S."/>
        </authorList>
    </citation>
    <scope>NUCLEOTIDE SEQUENCE [LARGE SCALE GENOMIC DNA]</scope>
    <source>
        <strain evidence="3 4">YN101</strain>
    </source>
</reference>
<dbReference type="RefSeq" id="WP_141197896.1">
    <property type="nucleotide sequence ID" value="NZ_CP041186.1"/>
</dbReference>
<protein>
    <submittedName>
        <fullName evidence="3">Zinc-regulated TonB-dependent outer membrane receptor</fullName>
    </submittedName>
</protein>
<keyword evidence="4" id="KW-1185">Reference proteome</keyword>
<accession>A0A5B8Y4Q2</accession>
<evidence type="ECO:0000313" key="3">
    <source>
        <dbReference type="EMBL" id="QDG51413.1"/>
    </source>
</evidence>
<dbReference type="Gene3D" id="2.40.160.10">
    <property type="entry name" value="Porin"/>
    <property type="match status" value="1"/>
</dbReference>
<dbReference type="AlphaFoldDB" id="A0A4Y6PT52"/>
<feature type="region of interest" description="Disordered" evidence="1">
    <location>
        <begin position="26"/>
        <end position="73"/>
    </location>
</feature>
<gene>
    <name evidence="3" type="ORF">FIV42_11870</name>
</gene>
<dbReference type="OrthoDB" id="9788733at2"/>
<feature type="compositionally biased region" description="Acidic residues" evidence="1">
    <location>
        <begin position="35"/>
        <end position="64"/>
    </location>
</feature>
<feature type="chain" id="PRO_5030106399" evidence="2">
    <location>
        <begin position="25"/>
        <end position="437"/>
    </location>
</feature>
<keyword evidence="3" id="KW-0675">Receptor</keyword>
<accession>A0A4Y6PT52</accession>
<dbReference type="Proteomes" id="UP000315995">
    <property type="component" value="Chromosome"/>
</dbReference>
<sequence>MTFKRLLTLALIGALCTVSTSAFAQQEEGLPGPDYESDAPEDEDVESELEALEEEVYDEDEDASDADKSAARGAVQSMNPDISLILTTAGAWFSDEPDLRGGHDPQNFGFNLQGLELAIGADVDPFFRFDSAILFSLFGVEVEEAYGTTLALPYQLQARFGQFKTRFGRLNPTHLHSWSFVTQPLVNAKFLGGESLRGLGVELSRLELWMPGTFQWYVAVQNINGAATGRSFIPTEDDIEGLDDLTLTVRAEEFVELSPDWDLLVGLNYANGHNKTGRDNRTEIYGADTYLQWKSRTTGGRSQVGWQTEAMLRRRQVPGDVLEDFGLNSWLEWHLSRFWATALRYEYVTGIDPDDEGGFLFADANDLGAIDPLDPDWTEARQRGALQLTYYPSHFSRLRLQYSLDYLPYRGGELDDLVHMVFLQAEIVAGAHGTHEY</sequence>
<name>A0A4Y6PT52_PERCE</name>
<keyword evidence="2" id="KW-0732">Signal</keyword>
<evidence type="ECO:0000256" key="2">
    <source>
        <dbReference type="SAM" id="SignalP"/>
    </source>
</evidence>
<evidence type="ECO:0000313" key="4">
    <source>
        <dbReference type="Proteomes" id="UP000315995"/>
    </source>
</evidence>